<name>A0A4Z2IGA9_9TELE</name>
<gene>
    <name evidence="2" type="ORF">EYF80_013329</name>
</gene>
<evidence type="ECO:0000313" key="3">
    <source>
        <dbReference type="Proteomes" id="UP000314294"/>
    </source>
</evidence>
<accession>A0A4Z2IGA9</accession>
<evidence type="ECO:0000313" key="2">
    <source>
        <dbReference type="EMBL" id="TNN76464.1"/>
    </source>
</evidence>
<dbReference type="EMBL" id="SRLO01000093">
    <property type="protein sequence ID" value="TNN76464.1"/>
    <property type="molecule type" value="Genomic_DNA"/>
</dbReference>
<protein>
    <submittedName>
        <fullName evidence="2">Uncharacterized protein</fullName>
    </submittedName>
</protein>
<comment type="caution">
    <text evidence="2">The sequence shown here is derived from an EMBL/GenBank/DDBJ whole genome shotgun (WGS) entry which is preliminary data.</text>
</comment>
<proteinExistence type="predicted"/>
<feature type="region of interest" description="Disordered" evidence="1">
    <location>
        <begin position="1"/>
        <end position="33"/>
    </location>
</feature>
<organism evidence="2 3">
    <name type="scientific">Liparis tanakae</name>
    <name type="common">Tanaka's snailfish</name>
    <dbReference type="NCBI Taxonomy" id="230148"/>
    <lineage>
        <taxon>Eukaryota</taxon>
        <taxon>Metazoa</taxon>
        <taxon>Chordata</taxon>
        <taxon>Craniata</taxon>
        <taxon>Vertebrata</taxon>
        <taxon>Euteleostomi</taxon>
        <taxon>Actinopterygii</taxon>
        <taxon>Neopterygii</taxon>
        <taxon>Teleostei</taxon>
        <taxon>Neoteleostei</taxon>
        <taxon>Acanthomorphata</taxon>
        <taxon>Eupercaria</taxon>
        <taxon>Perciformes</taxon>
        <taxon>Cottioidei</taxon>
        <taxon>Cottales</taxon>
        <taxon>Liparidae</taxon>
        <taxon>Liparis</taxon>
    </lineage>
</organism>
<keyword evidence="3" id="KW-1185">Reference proteome</keyword>
<feature type="compositionally biased region" description="Low complexity" evidence="1">
    <location>
        <begin position="1"/>
        <end position="16"/>
    </location>
</feature>
<feature type="region of interest" description="Disordered" evidence="1">
    <location>
        <begin position="86"/>
        <end position="113"/>
    </location>
</feature>
<dbReference type="Proteomes" id="UP000314294">
    <property type="component" value="Unassembled WGS sequence"/>
</dbReference>
<dbReference type="AlphaFoldDB" id="A0A4Z2IGA9"/>
<reference evidence="2 3" key="1">
    <citation type="submission" date="2019-03" db="EMBL/GenBank/DDBJ databases">
        <title>First draft genome of Liparis tanakae, snailfish: a comprehensive survey of snailfish specific genes.</title>
        <authorList>
            <person name="Kim W."/>
            <person name="Song I."/>
            <person name="Jeong J.-H."/>
            <person name="Kim D."/>
            <person name="Kim S."/>
            <person name="Ryu S."/>
            <person name="Song J.Y."/>
            <person name="Lee S.K."/>
        </authorList>
    </citation>
    <scope>NUCLEOTIDE SEQUENCE [LARGE SCALE GENOMIC DNA]</scope>
    <source>
        <tissue evidence="2">Muscle</tissue>
    </source>
</reference>
<sequence length="113" mass="12068">MISPRSPSVSLPSRLLGNNLTGKESGAPAPGRGAMPALLRAADSSQRGAALAEIRRTRRIRKSDVIELGIRKALRRGLILTFRDAGDDSEVGTESPEAALHVTLPNKETEERG</sequence>
<evidence type="ECO:0000256" key="1">
    <source>
        <dbReference type="SAM" id="MobiDB-lite"/>
    </source>
</evidence>